<reference evidence="2 3" key="1">
    <citation type="submission" date="2018-05" db="EMBL/GenBank/DDBJ databases">
        <title>Rhodohalobacter halophilus gen. nov., sp. nov., a moderately halophilic member of the family Balneolaceae.</title>
        <authorList>
            <person name="Liu Z.-W."/>
        </authorList>
    </citation>
    <scope>NUCLEOTIDE SEQUENCE [LARGE SCALE GENOMIC DNA]</scope>
    <source>
        <strain evidence="2 3">8A47</strain>
    </source>
</reference>
<dbReference type="EMBL" id="QGGB01000010">
    <property type="protein sequence ID" value="PWN05368.1"/>
    <property type="molecule type" value="Genomic_DNA"/>
</dbReference>
<dbReference type="GO" id="GO:0005737">
    <property type="term" value="C:cytoplasm"/>
    <property type="evidence" value="ECO:0007669"/>
    <property type="project" value="TreeGrafter"/>
</dbReference>
<dbReference type="InterPro" id="IPR036188">
    <property type="entry name" value="FAD/NAD-bd_sf"/>
</dbReference>
<dbReference type="Gene3D" id="3.30.9.10">
    <property type="entry name" value="D-Amino Acid Oxidase, subunit A, domain 2"/>
    <property type="match status" value="1"/>
</dbReference>
<proteinExistence type="predicted"/>
<organism evidence="2 3">
    <name type="scientific">Rhodohalobacter mucosus</name>
    <dbReference type="NCBI Taxonomy" id="2079485"/>
    <lineage>
        <taxon>Bacteria</taxon>
        <taxon>Pseudomonadati</taxon>
        <taxon>Balneolota</taxon>
        <taxon>Balneolia</taxon>
        <taxon>Balneolales</taxon>
        <taxon>Balneolaceae</taxon>
        <taxon>Rhodohalobacter</taxon>
    </lineage>
</organism>
<dbReference type="PANTHER" id="PTHR13847:SF281">
    <property type="entry name" value="FAD DEPENDENT OXIDOREDUCTASE DOMAIN-CONTAINING PROTEIN"/>
    <property type="match status" value="1"/>
</dbReference>
<evidence type="ECO:0000313" key="3">
    <source>
        <dbReference type="Proteomes" id="UP000245533"/>
    </source>
</evidence>
<dbReference type="Proteomes" id="UP000245533">
    <property type="component" value="Unassembled WGS sequence"/>
</dbReference>
<gene>
    <name evidence="2" type="ORF">DDZ15_14980</name>
</gene>
<dbReference type="AlphaFoldDB" id="A0A316TNL0"/>
<evidence type="ECO:0000259" key="1">
    <source>
        <dbReference type="Pfam" id="PF01266"/>
    </source>
</evidence>
<protein>
    <submittedName>
        <fullName evidence="2">FAD-dependent oxidoreductase</fullName>
    </submittedName>
</protein>
<dbReference type="InterPro" id="IPR006076">
    <property type="entry name" value="FAD-dep_OxRdtase"/>
</dbReference>
<feature type="domain" description="FAD dependent oxidoreductase" evidence="1">
    <location>
        <begin position="27"/>
        <end position="369"/>
    </location>
</feature>
<sequence>MAIKKRKVSMNRTFSFWEREEWLKKPDLLIVGAGIVGASLALFYKKAFPGHDVLIVEKGVAPEGASTRNAGFTCIGSLSEHLSDMQKAGEETVLKRIERRWNGLNLLRSTLAAGEMGYIHSGGYEIFTDNELLAECSGRLDEMNTLLHERLGIESVYSRREYMGYPAIHNHVEGAINSGKMMRTLHQKIQKAGVRIWWNTRVESIDSGVAHLDNDTGIQAEQIAVAVNGFAESLVGLPVKPARGYVFITKPIADLGWKGTFNHDRGYVYFRNVDNRLLLGGARNLAVEEETTDRFGINPVIKEYLLSFANDVIKLPPEWEIDVEWSGIMGITADKEPYINEIKPGVYAAAGLSGMGIAIGMQVAKELFELIRNSR</sequence>
<name>A0A316TNL0_9BACT</name>
<evidence type="ECO:0000313" key="2">
    <source>
        <dbReference type="EMBL" id="PWN05368.1"/>
    </source>
</evidence>
<accession>A0A316TNL0</accession>
<dbReference type="Gene3D" id="3.50.50.60">
    <property type="entry name" value="FAD/NAD(P)-binding domain"/>
    <property type="match status" value="1"/>
</dbReference>
<dbReference type="Pfam" id="PF01266">
    <property type="entry name" value="DAO"/>
    <property type="match status" value="1"/>
</dbReference>
<keyword evidence="3" id="KW-1185">Reference proteome</keyword>
<comment type="caution">
    <text evidence="2">The sequence shown here is derived from an EMBL/GenBank/DDBJ whole genome shotgun (WGS) entry which is preliminary data.</text>
</comment>
<dbReference type="PANTHER" id="PTHR13847">
    <property type="entry name" value="SARCOSINE DEHYDROGENASE-RELATED"/>
    <property type="match status" value="1"/>
</dbReference>
<dbReference type="SUPFAM" id="SSF51971">
    <property type="entry name" value="Nucleotide-binding domain"/>
    <property type="match status" value="1"/>
</dbReference>